<dbReference type="Pfam" id="PF07690">
    <property type="entry name" value="MFS_1"/>
    <property type="match status" value="1"/>
</dbReference>
<dbReference type="PANTHER" id="PTHR23530">
    <property type="entry name" value="TRANSPORT PROTEIN-RELATED"/>
    <property type="match status" value="1"/>
</dbReference>
<evidence type="ECO:0000256" key="5">
    <source>
        <dbReference type="ARBA" id="ARBA00023136"/>
    </source>
</evidence>
<evidence type="ECO:0000313" key="7">
    <source>
        <dbReference type="Proteomes" id="UP000190951"/>
    </source>
</evidence>
<dbReference type="GO" id="GO:0005886">
    <property type="term" value="C:plasma membrane"/>
    <property type="evidence" value="ECO:0007669"/>
    <property type="project" value="UniProtKB-SubCell"/>
</dbReference>
<proteinExistence type="predicted"/>
<dbReference type="InterPro" id="IPR011701">
    <property type="entry name" value="MFS"/>
</dbReference>
<keyword evidence="2" id="KW-0813">Transport</keyword>
<keyword evidence="4" id="KW-1133">Transmembrane helix</keyword>
<dbReference type="PROSITE" id="PS50850">
    <property type="entry name" value="MFS"/>
    <property type="match status" value="1"/>
</dbReference>
<evidence type="ECO:0000313" key="6">
    <source>
        <dbReference type="EMBL" id="URZ10347.1"/>
    </source>
</evidence>
<organism evidence="6 7">
    <name type="scientific">Clostridium felsineum</name>
    <dbReference type="NCBI Taxonomy" id="36839"/>
    <lineage>
        <taxon>Bacteria</taxon>
        <taxon>Bacillati</taxon>
        <taxon>Bacillota</taxon>
        <taxon>Clostridia</taxon>
        <taxon>Eubacteriales</taxon>
        <taxon>Clostridiaceae</taxon>
        <taxon>Clostridium</taxon>
    </lineage>
</organism>
<dbReference type="EMBL" id="CP096983">
    <property type="protein sequence ID" value="URZ10347.1"/>
    <property type="molecule type" value="Genomic_DNA"/>
</dbReference>
<evidence type="ECO:0000256" key="1">
    <source>
        <dbReference type="ARBA" id="ARBA00004651"/>
    </source>
</evidence>
<keyword evidence="7" id="KW-1185">Reference proteome</keyword>
<dbReference type="InterPro" id="IPR005829">
    <property type="entry name" value="Sugar_transporter_CS"/>
</dbReference>
<dbReference type="GO" id="GO:0022857">
    <property type="term" value="F:transmembrane transporter activity"/>
    <property type="evidence" value="ECO:0007669"/>
    <property type="project" value="InterPro"/>
</dbReference>
<comment type="subcellular location">
    <subcellularLocation>
        <location evidence="1">Cell membrane</location>
        <topology evidence="1">Multi-pass membrane protein</topology>
    </subcellularLocation>
</comment>
<dbReference type="AlphaFoldDB" id="A0A1S8L226"/>
<dbReference type="Proteomes" id="UP000190951">
    <property type="component" value="Chromosome"/>
</dbReference>
<accession>A0A1S8L226</accession>
<sequence length="388" mass="43782">MKSINRNIKVSYIYNVLMNFDMTSAIWVLYLSYKGLSLTEIGVIEAIFHVSSVLGEVPTGIVADFLGRKTSVVVGRIMSLISGIIMIFGNSFFMFSLAFVFSALGHNLNSGAEEALIYDTLKKLNKEEEYNKTAGKIAVMMEIGNGLAVFVGGILSDIRFVYAYILSLLVQALSFIVSLFYVEPKEKQKITRNSFFKHIKECGHIFFKKKEVFYLILFSEITATIAATIYYYSQKYFGDMNYMKVMIAVILLLDNVIQAFAAKVSYKLEEKLKVKGVLILIPLLYVISLLGLFFFKGRLTIVFFLVCSFSCGITYPIFSNYINGLIPSKNRATILSFQSICYSICMIVVFPVIGFLSDRYGITNAFLFIMFMLIPVIFAGIGIVRENR</sequence>
<dbReference type="InterPro" id="IPR036259">
    <property type="entry name" value="MFS_trans_sf"/>
</dbReference>
<dbReference type="RefSeq" id="WP_077832391.1">
    <property type="nucleotide sequence ID" value="NZ_CP096983.1"/>
</dbReference>
<dbReference type="PROSITE" id="PS00216">
    <property type="entry name" value="SUGAR_TRANSPORT_1"/>
    <property type="match status" value="1"/>
</dbReference>
<keyword evidence="3" id="KW-0812">Transmembrane</keyword>
<dbReference type="STRING" id="84029.CROST_30710"/>
<evidence type="ECO:0000256" key="3">
    <source>
        <dbReference type="ARBA" id="ARBA00022692"/>
    </source>
</evidence>
<reference evidence="6 7" key="1">
    <citation type="submission" date="2022-04" db="EMBL/GenBank/DDBJ databases">
        <title>Genome sequence of C. roseum typestrain.</title>
        <authorList>
            <person name="Poehlein A."/>
            <person name="Schoch T."/>
            <person name="Duerre P."/>
            <person name="Daniel R."/>
        </authorList>
    </citation>
    <scope>NUCLEOTIDE SEQUENCE [LARGE SCALE GENOMIC DNA]</scope>
    <source>
        <strain evidence="6 7">DSM 7320</strain>
    </source>
</reference>
<evidence type="ECO:0000256" key="4">
    <source>
        <dbReference type="ARBA" id="ARBA00022989"/>
    </source>
</evidence>
<name>A0A1S8L226_9CLOT</name>
<evidence type="ECO:0000256" key="2">
    <source>
        <dbReference type="ARBA" id="ARBA00022448"/>
    </source>
</evidence>
<dbReference type="Gene3D" id="1.20.1250.20">
    <property type="entry name" value="MFS general substrate transporter like domains"/>
    <property type="match status" value="2"/>
</dbReference>
<dbReference type="InterPro" id="IPR020846">
    <property type="entry name" value="MFS_dom"/>
</dbReference>
<dbReference type="PANTHER" id="PTHR23530:SF1">
    <property type="entry name" value="PERMEASE, MAJOR FACILITATOR SUPERFAMILY-RELATED"/>
    <property type="match status" value="1"/>
</dbReference>
<dbReference type="KEGG" id="crw:CROST_010550"/>
<gene>
    <name evidence="6" type="ORF">CROST_010550</name>
</gene>
<dbReference type="InterPro" id="IPR053160">
    <property type="entry name" value="MFS_DHA3_Transporter"/>
</dbReference>
<protein>
    <submittedName>
        <fullName evidence="6">Uncharacterized protein</fullName>
    </submittedName>
</protein>
<dbReference type="SUPFAM" id="SSF103473">
    <property type="entry name" value="MFS general substrate transporter"/>
    <property type="match status" value="1"/>
</dbReference>
<keyword evidence="5" id="KW-0472">Membrane</keyword>